<keyword evidence="1" id="KW-0812">Transmembrane</keyword>
<sequence>MRRISRWILWMAVLAAFALSPASRVAAQSGEPTPEVVVLHMQESASLPWYVGILLLLAIFVGLTIYKNRYQAARKKKVLNAACCAPIVEDGESPFHPVEDETWKNS</sequence>
<feature type="transmembrane region" description="Helical" evidence="1">
    <location>
        <begin position="47"/>
        <end position="66"/>
    </location>
</feature>
<organism evidence="3">
    <name type="scientific">Longilinea arvoryzae</name>
    <dbReference type="NCBI Taxonomy" id="360412"/>
    <lineage>
        <taxon>Bacteria</taxon>
        <taxon>Bacillati</taxon>
        <taxon>Chloroflexota</taxon>
        <taxon>Anaerolineae</taxon>
        <taxon>Anaerolineales</taxon>
        <taxon>Anaerolineaceae</taxon>
        <taxon>Longilinea</taxon>
    </lineage>
</organism>
<evidence type="ECO:0000256" key="2">
    <source>
        <dbReference type="SAM" id="SignalP"/>
    </source>
</evidence>
<dbReference type="AlphaFoldDB" id="A0A0S7BPS3"/>
<evidence type="ECO:0000256" key="1">
    <source>
        <dbReference type="SAM" id="Phobius"/>
    </source>
</evidence>
<keyword evidence="4" id="KW-1185">Reference proteome</keyword>
<name>A0A0S7BPS3_9CHLR</name>
<keyword evidence="2" id="KW-0732">Signal</keyword>
<feature type="signal peptide" evidence="2">
    <location>
        <begin position="1"/>
        <end position="26"/>
    </location>
</feature>
<gene>
    <name evidence="3" type="ORF">LARV_03654</name>
</gene>
<keyword evidence="1" id="KW-1133">Transmembrane helix</keyword>
<accession>A0A0S7BPS3</accession>
<dbReference type="EMBL" id="DF967972">
    <property type="protein sequence ID" value="GAP15861.1"/>
    <property type="molecule type" value="Genomic_DNA"/>
</dbReference>
<evidence type="ECO:0000313" key="4">
    <source>
        <dbReference type="Proteomes" id="UP000055060"/>
    </source>
</evidence>
<reference evidence="3" key="1">
    <citation type="submission" date="2015-07" db="EMBL/GenBank/DDBJ databases">
        <title>Draft Genome Sequences of Anaerolinea thermolimosa IMO-1, Bellilinea caldifistulae GOMI-1, Leptolinea tardivitalis YMTK-2, Levilinea saccharolytica KIBI-1,Longilinea arvoryzae KOME-1, Previously Described as Members of the Anaerolineaceae (Chloroflexi).</title>
        <authorList>
            <person name="Sekiguchi Y."/>
            <person name="Ohashi A."/>
            <person name="Matsuura N."/>
            <person name="Tourlousse M.D."/>
        </authorList>
    </citation>
    <scope>NUCLEOTIDE SEQUENCE [LARGE SCALE GENOMIC DNA]</scope>
    <source>
        <strain evidence="3">KOME-1</strain>
    </source>
</reference>
<proteinExistence type="predicted"/>
<feature type="chain" id="PRO_5006633062" evidence="2">
    <location>
        <begin position="27"/>
        <end position="106"/>
    </location>
</feature>
<dbReference type="RefSeq" id="WP_152031845.1">
    <property type="nucleotide sequence ID" value="NZ_DF967972.1"/>
</dbReference>
<evidence type="ECO:0000313" key="3">
    <source>
        <dbReference type="EMBL" id="GAP15861.1"/>
    </source>
</evidence>
<keyword evidence="1" id="KW-0472">Membrane</keyword>
<dbReference type="Proteomes" id="UP000055060">
    <property type="component" value="Unassembled WGS sequence"/>
</dbReference>
<protein>
    <submittedName>
        <fullName evidence="3">Uncharacterized protein</fullName>
    </submittedName>
</protein>